<dbReference type="Proteomes" id="UP001552479">
    <property type="component" value="Unassembled WGS sequence"/>
</dbReference>
<evidence type="ECO:0000313" key="1">
    <source>
        <dbReference type="EMBL" id="MEV4927255.1"/>
    </source>
</evidence>
<name>A0ABV3J459_9ACTN</name>
<evidence type="ECO:0000313" key="2">
    <source>
        <dbReference type="Proteomes" id="UP001552479"/>
    </source>
</evidence>
<organism evidence="1 2">
    <name type="scientific">Streptomyces roseoverticillatus</name>
    <dbReference type="NCBI Taxonomy" id="66429"/>
    <lineage>
        <taxon>Bacteria</taxon>
        <taxon>Bacillati</taxon>
        <taxon>Actinomycetota</taxon>
        <taxon>Actinomycetes</taxon>
        <taxon>Kitasatosporales</taxon>
        <taxon>Streptomycetaceae</taxon>
        <taxon>Streptomyces</taxon>
    </lineage>
</organism>
<keyword evidence="2" id="KW-1185">Reference proteome</keyword>
<accession>A0ABV3J459</accession>
<sequence>MPFRTAFGAFDVEGPARTGSVAVPRSCVAILLDGTEVKLGVFPSDAKSRRARLTGGKTLMGLGLEWAAA</sequence>
<proteinExistence type="predicted"/>
<protein>
    <submittedName>
        <fullName evidence="1">Uncharacterized protein</fullName>
    </submittedName>
</protein>
<reference evidence="1 2" key="1">
    <citation type="submission" date="2024-06" db="EMBL/GenBank/DDBJ databases">
        <title>The Natural Products Discovery Center: Release of the First 8490 Sequenced Strains for Exploring Actinobacteria Biosynthetic Diversity.</title>
        <authorList>
            <person name="Kalkreuter E."/>
            <person name="Kautsar S.A."/>
            <person name="Yang D."/>
            <person name="Bader C.D."/>
            <person name="Teijaro C.N."/>
            <person name="Fluegel L."/>
            <person name="Davis C.M."/>
            <person name="Simpson J.R."/>
            <person name="Lauterbach L."/>
            <person name="Steele A.D."/>
            <person name="Gui C."/>
            <person name="Meng S."/>
            <person name="Li G."/>
            <person name="Viehrig K."/>
            <person name="Ye F."/>
            <person name="Su P."/>
            <person name="Kiefer A.F."/>
            <person name="Nichols A."/>
            <person name="Cepeda A.J."/>
            <person name="Yan W."/>
            <person name="Fan B."/>
            <person name="Jiang Y."/>
            <person name="Adhikari A."/>
            <person name="Zheng C.-J."/>
            <person name="Schuster L."/>
            <person name="Cowan T.M."/>
            <person name="Smanski M.J."/>
            <person name="Chevrette M.G."/>
            <person name="De Carvalho L.P.S."/>
            <person name="Shen B."/>
        </authorList>
    </citation>
    <scope>NUCLEOTIDE SEQUENCE [LARGE SCALE GENOMIC DNA]</scope>
    <source>
        <strain evidence="1 2">NPDC053791</strain>
    </source>
</reference>
<comment type="caution">
    <text evidence="1">The sequence shown here is derived from an EMBL/GenBank/DDBJ whole genome shotgun (WGS) entry which is preliminary data.</text>
</comment>
<dbReference type="EMBL" id="JBFASG010000047">
    <property type="protein sequence ID" value="MEV4927255.1"/>
    <property type="molecule type" value="Genomic_DNA"/>
</dbReference>
<dbReference type="RefSeq" id="WP_366090443.1">
    <property type="nucleotide sequence ID" value="NZ_JBFASG010000047.1"/>
</dbReference>
<gene>
    <name evidence="1" type="ORF">AB0L03_31350</name>
</gene>